<evidence type="ECO:0000313" key="2">
    <source>
        <dbReference type="EMBL" id="CAF1531585.1"/>
    </source>
</evidence>
<dbReference type="EMBL" id="CAJOBC010090428">
    <property type="protein sequence ID" value="CAF4390900.1"/>
    <property type="molecule type" value="Genomic_DNA"/>
</dbReference>
<dbReference type="Proteomes" id="UP000682733">
    <property type="component" value="Unassembled WGS sequence"/>
</dbReference>
<protein>
    <submittedName>
        <fullName evidence="2">Uncharacterized protein</fullName>
    </submittedName>
</protein>
<gene>
    <name evidence="2" type="ORF">GPM918_LOCUS38084</name>
    <name evidence="1" type="ORF">OVA965_LOCUS24172</name>
    <name evidence="4" type="ORF">SRO942_LOCUS38881</name>
    <name evidence="3" type="ORF">TMI583_LOCUS24892</name>
</gene>
<comment type="caution">
    <text evidence="2">The sequence shown here is derived from an EMBL/GenBank/DDBJ whole genome shotgun (WGS) entry which is preliminary data.</text>
</comment>
<evidence type="ECO:0000313" key="4">
    <source>
        <dbReference type="EMBL" id="CAF4390900.1"/>
    </source>
</evidence>
<sequence>MVVVSRAIGGLPIEHSLDTIRTRWQANPTASRNSVPVTREIYASKATTMHIATCSKHKRQKIKSTSKTPLPSCMKTTSLLGSALHWPKYGINRCVLDGQIYTVSNAYSLDSVLFVMYSLYSRSGHEYQEIFDTVLRKNCEPPVTQEP</sequence>
<reference evidence="2" key="1">
    <citation type="submission" date="2021-02" db="EMBL/GenBank/DDBJ databases">
        <authorList>
            <person name="Nowell W R."/>
        </authorList>
    </citation>
    <scope>NUCLEOTIDE SEQUENCE</scope>
</reference>
<organism evidence="2 5">
    <name type="scientific">Didymodactylos carnosus</name>
    <dbReference type="NCBI Taxonomy" id="1234261"/>
    <lineage>
        <taxon>Eukaryota</taxon>
        <taxon>Metazoa</taxon>
        <taxon>Spiralia</taxon>
        <taxon>Gnathifera</taxon>
        <taxon>Rotifera</taxon>
        <taxon>Eurotatoria</taxon>
        <taxon>Bdelloidea</taxon>
        <taxon>Philodinida</taxon>
        <taxon>Philodinidae</taxon>
        <taxon>Didymodactylos</taxon>
    </lineage>
</organism>
<proteinExistence type="predicted"/>
<dbReference type="Proteomes" id="UP000677228">
    <property type="component" value="Unassembled WGS sequence"/>
</dbReference>
<dbReference type="Proteomes" id="UP000681722">
    <property type="component" value="Unassembled WGS sequence"/>
</dbReference>
<name>A0A815VKF6_9BILA</name>
<dbReference type="EMBL" id="CAJOBA010035978">
    <property type="protein sequence ID" value="CAF4014515.1"/>
    <property type="molecule type" value="Genomic_DNA"/>
</dbReference>
<dbReference type="AlphaFoldDB" id="A0A815VKF6"/>
<dbReference type="Proteomes" id="UP000663829">
    <property type="component" value="Unassembled WGS sequence"/>
</dbReference>
<evidence type="ECO:0000313" key="5">
    <source>
        <dbReference type="Proteomes" id="UP000663829"/>
    </source>
</evidence>
<dbReference type="EMBL" id="CAJNOK010014444">
    <property type="protein sequence ID" value="CAF1205038.1"/>
    <property type="molecule type" value="Genomic_DNA"/>
</dbReference>
<accession>A0A815VKF6</accession>
<dbReference type="EMBL" id="CAJNOQ010024840">
    <property type="protein sequence ID" value="CAF1531585.1"/>
    <property type="molecule type" value="Genomic_DNA"/>
</dbReference>
<evidence type="ECO:0000313" key="3">
    <source>
        <dbReference type="EMBL" id="CAF4014515.1"/>
    </source>
</evidence>
<keyword evidence="5" id="KW-1185">Reference proteome</keyword>
<evidence type="ECO:0000313" key="1">
    <source>
        <dbReference type="EMBL" id="CAF1205038.1"/>
    </source>
</evidence>